<dbReference type="Proteomes" id="UP000489600">
    <property type="component" value="Unassembled WGS sequence"/>
</dbReference>
<organism evidence="2 3">
    <name type="scientific">Arabis nemorensis</name>
    <dbReference type="NCBI Taxonomy" id="586526"/>
    <lineage>
        <taxon>Eukaryota</taxon>
        <taxon>Viridiplantae</taxon>
        <taxon>Streptophyta</taxon>
        <taxon>Embryophyta</taxon>
        <taxon>Tracheophyta</taxon>
        <taxon>Spermatophyta</taxon>
        <taxon>Magnoliopsida</taxon>
        <taxon>eudicotyledons</taxon>
        <taxon>Gunneridae</taxon>
        <taxon>Pentapetalae</taxon>
        <taxon>rosids</taxon>
        <taxon>malvids</taxon>
        <taxon>Brassicales</taxon>
        <taxon>Brassicaceae</taxon>
        <taxon>Arabideae</taxon>
        <taxon>Arabis</taxon>
    </lineage>
</organism>
<evidence type="ECO:0000313" key="3">
    <source>
        <dbReference type="Proteomes" id="UP000489600"/>
    </source>
</evidence>
<evidence type="ECO:0000256" key="1">
    <source>
        <dbReference type="SAM" id="MobiDB-lite"/>
    </source>
</evidence>
<dbReference type="AlphaFoldDB" id="A0A565AXN6"/>
<keyword evidence="3" id="KW-1185">Reference proteome</keyword>
<feature type="region of interest" description="Disordered" evidence="1">
    <location>
        <begin position="45"/>
        <end position="74"/>
    </location>
</feature>
<reference evidence="2" key="1">
    <citation type="submission" date="2019-07" db="EMBL/GenBank/DDBJ databases">
        <authorList>
            <person name="Dittberner H."/>
        </authorList>
    </citation>
    <scope>NUCLEOTIDE SEQUENCE [LARGE SCALE GENOMIC DNA]</scope>
</reference>
<gene>
    <name evidence="2" type="ORF">ANE_LOCUS4552</name>
</gene>
<evidence type="ECO:0000313" key="2">
    <source>
        <dbReference type="EMBL" id="VVA94107.1"/>
    </source>
</evidence>
<dbReference type="EMBL" id="CABITT030000002">
    <property type="protein sequence ID" value="VVA94107.1"/>
    <property type="molecule type" value="Genomic_DNA"/>
</dbReference>
<comment type="caution">
    <text evidence="2">The sequence shown here is derived from an EMBL/GenBank/DDBJ whole genome shotgun (WGS) entry which is preliminary data.</text>
</comment>
<proteinExistence type="predicted"/>
<accession>A0A565AXN6</accession>
<sequence>MPTPTGKGGKANKVKSSAVLKIEWIKGTIAHRLCTHTQGKVAASVTAAEGSGELDSGVPPAGTSKTSKQKHAKP</sequence>
<protein>
    <submittedName>
        <fullName evidence="2">Uncharacterized protein</fullName>
    </submittedName>
</protein>
<name>A0A565AXN6_9BRAS</name>